<evidence type="ECO:0000256" key="1">
    <source>
        <dbReference type="ARBA" id="ARBA00004141"/>
    </source>
</evidence>
<evidence type="ECO:0000259" key="7">
    <source>
        <dbReference type="Pfam" id="PF00892"/>
    </source>
</evidence>
<comment type="subcellular location">
    <subcellularLocation>
        <location evidence="1 6">Membrane</location>
        <topology evidence="1 6">Multi-pass membrane protein</topology>
    </subcellularLocation>
</comment>
<evidence type="ECO:0000256" key="6">
    <source>
        <dbReference type="RuleBase" id="RU363077"/>
    </source>
</evidence>
<gene>
    <name evidence="8" type="ORF">IFM89_012279</name>
</gene>
<sequence>MTNKKMDWSNVKSCAEKMAPYCFMVMTQLMSAICTILSKLIFTQGTSAIVFNVYQSIVASLFMALLAYFLERGTLGQSLTTSSLDYISSASQSAISNLFLAFTYIISIVSRQEKAELDTLRGIGKLLGTLISLSALQTSVIAVFLCRNISNWKLKWDLELLDIFLGGVLNCGLGSYAYIWSARKKGPLFAAAFAPLYLLLTAVLQWVILGNSMNVGSTVGSVLIVGGLYLFLWSKSKEQTNEAKDTSGL</sequence>
<evidence type="ECO:0000256" key="2">
    <source>
        <dbReference type="ARBA" id="ARBA00007635"/>
    </source>
</evidence>
<dbReference type="InterPro" id="IPR037185">
    <property type="entry name" value="EmrE-like"/>
</dbReference>
<comment type="caution">
    <text evidence="8">The sequence shown here is derived from an EMBL/GenBank/DDBJ whole genome shotgun (WGS) entry which is preliminary data.</text>
</comment>
<evidence type="ECO:0000313" key="8">
    <source>
        <dbReference type="EMBL" id="KAF9596548.1"/>
    </source>
</evidence>
<dbReference type="Proteomes" id="UP000631114">
    <property type="component" value="Unassembled WGS sequence"/>
</dbReference>
<accession>A0A835HGP5</accession>
<dbReference type="SUPFAM" id="SSF103481">
    <property type="entry name" value="Multidrug resistance efflux transporter EmrE"/>
    <property type="match status" value="1"/>
</dbReference>
<keyword evidence="9" id="KW-1185">Reference proteome</keyword>
<dbReference type="PANTHER" id="PTHR31218">
    <property type="entry name" value="WAT1-RELATED PROTEIN"/>
    <property type="match status" value="1"/>
</dbReference>
<keyword evidence="3 6" id="KW-0812">Transmembrane</keyword>
<feature type="transmembrane region" description="Helical" evidence="6">
    <location>
        <begin position="90"/>
        <end position="110"/>
    </location>
</feature>
<keyword evidence="5 6" id="KW-0472">Membrane</keyword>
<reference evidence="8 9" key="1">
    <citation type="submission" date="2020-10" db="EMBL/GenBank/DDBJ databases">
        <title>The Coptis chinensis genome and diversification of protoberbering-type alkaloids.</title>
        <authorList>
            <person name="Wang B."/>
            <person name="Shu S."/>
            <person name="Song C."/>
            <person name="Liu Y."/>
        </authorList>
    </citation>
    <scope>NUCLEOTIDE SEQUENCE [LARGE SCALE GENOMIC DNA]</scope>
    <source>
        <strain evidence="8">HL-2020</strain>
        <tissue evidence="8">Leaf</tissue>
    </source>
</reference>
<feature type="transmembrane region" description="Helical" evidence="6">
    <location>
        <begin position="188"/>
        <end position="209"/>
    </location>
</feature>
<keyword evidence="4 6" id="KW-1133">Transmembrane helix</keyword>
<name>A0A835HGP5_9MAGN</name>
<dbReference type="Pfam" id="PF00892">
    <property type="entry name" value="EamA"/>
    <property type="match status" value="1"/>
</dbReference>
<dbReference type="InterPro" id="IPR000620">
    <property type="entry name" value="EamA_dom"/>
</dbReference>
<dbReference type="OrthoDB" id="1728340at2759"/>
<dbReference type="AlphaFoldDB" id="A0A835HGP5"/>
<feature type="transmembrane region" description="Helical" evidence="6">
    <location>
        <begin position="49"/>
        <end position="70"/>
    </location>
</feature>
<dbReference type="GO" id="GO:0022857">
    <property type="term" value="F:transmembrane transporter activity"/>
    <property type="evidence" value="ECO:0007669"/>
    <property type="project" value="InterPro"/>
</dbReference>
<dbReference type="InterPro" id="IPR030184">
    <property type="entry name" value="WAT1-related"/>
</dbReference>
<comment type="similarity">
    <text evidence="2 6">Belongs to the drug/metabolite transporter (DMT) superfamily. Plant drug/metabolite exporter (P-DME) (TC 2.A.7.4) family.</text>
</comment>
<proteinExistence type="inferred from homology"/>
<feature type="transmembrane region" description="Helical" evidence="6">
    <location>
        <begin position="215"/>
        <end position="234"/>
    </location>
</feature>
<evidence type="ECO:0000313" key="9">
    <source>
        <dbReference type="Proteomes" id="UP000631114"/>
    </source>
</evidence>
<dbReference type="GO" id="GO:0016020">
    <property type="term" value="C:membrane"/>
    <property type="evidence" value="ECO:0007669"/>
    <property type="project" value="UniProtKB-SubCell"/>
</dbReference>
<dbReference type="EMBL" id="JADFTS010000007">
    <property type="protein sequence ID" value="KAF9596548.1"/>
    <property type="molecule type" value="Genomic_DNA"/>
</dbReference>
<organism evidence="8 9">
    <name type="scientific">Coptis chinensis</name>
    <dbReference type="NCBI Taxonomy" id="261450"/>
    <lineage>
        <taxon>Eukaryota</taxon>
        <taxon>Viridiplantae</taxon>
        <taxon>Streptophyta</taxon>
        <taxon>Embryophyta</taxon>
        <taxon>Tracheophyta</taxon>
        <taxon>Spermatophyta</taxon>
        <taxon>Magnoliopsida</taxon>
        <taxon>Ranunculales</taxon>
        <taxon>Ranunculaceae</taxon>
        <taxon>Coptidoideae</taxon>
        <taxon>Coptis</taxon>
    </lineage>
</organism>
<evidence type="ECO:0000256" key="4">
    <source>
        <dbReference type="ARBA" id="ARBA00022989"/>
    </source>
</evidence>
<feature type="transmembrane region" description="Helical" evidence="6">
    <location>
        <begin position="122"/>
        <end position="143"/>
    </location>
</feature>
<feature type="domain" description="EamA" evidence="7">
    <location>
        <begin position="132"/>
        <end position="232"/>
    </location>
</feature>
<feature type="transmembrane region" description="Helical" evidence="6">
    <location>
        <begin position="163"/>
        <end position="181"/>
    </location>
</feature>
<evidence type="ECO:0000256" key="5">
    <source>
        <dbReference type="ARBA" id="ARBA00023136"/>
    </source>
</evidence>
<evidence type="ECO:0000256" key="3">
    <source>
        <dbReference type="ARBA" id="ARBA00022692"/>
    </source>
</evidence>
<feature type="transmembrane region" description="Helical" evidence="6">
    <location>
        <begin position="18"/>
        <end position="37"/>
    </location>
</feature>
<protein>
    <recommendedName>
        <fullName evidence="6">WAT1-related protein</fullName>
    </recommendedName>
</protein>